<dbReference type="RefSeq" id="WP_036533758.1">
    <property type="nucleotide sequence ID" value="NZ_JJML01000026.1"/>
</dbReference>
<dbReference type="EMBL" id="JJML01000026">
    <property type="protein sequence ID" value="KGF72445.1"/>
    <property type="molecule type" value="Genomic_DNA"/>
</dbReference>
<organism evidence="2 3">
    <name type="scientific">Neosynechococcus sphagnicola sy1</name>
    <dbReference type="NCBI Taxonomy" id="1497020"/>
    <lineage>
        <taxon>Bacteria</taxon>
        <taxon>Bacillati</taxon>
        <taxon>Cyanobacteriota</taxon>
        <taxon>Cyanophyceae</taxon>
        <taxon>Neosynechococcales</taxon>
        <taxon>Neosynechococcaceae</taxon>
        <taxon>Neosynechococcus</taxon>
    </lineage>
</organism>
<keyword evidence="1" id="KW-0175">Coiled coil</keyword>
<keyword evidence="3" id="KW-1185">Reference proteome</keyword>
<dbReference type="STRING" id="1497020.DO97_08725"/>
<reference evidence="2 3" key="1">
    <citation type="journal article" date="2014" name="Mol. Ecol.">
        <title>Evolution of Synechococcus.</title>
        <authorList>
            <person name="Dvorak P."/>
            <person name="Casamatta D."/>
            <person name="Hasler P."/>
            <person name="Poulickova A."/>
            <person name="Ondrej V."/>
            <person name="Sanges R."/>
        </authorList>
    </citation>
    <scope>NUCLEOTIDE SEQUENCE [LARGE SCALE GENOMIC DNA]</scope>
    <source>
        <strain evidence="2 3">CAUP A 1101</strain>
    </source>
</reference>
<gene>
    <name evidence="2" type="ORF">DO97_08725</name>
</gene>
<comment type="caution">
    <text evidence="2">The sequence shown here is derived from an EMBL/GenBank/DDBJ whole genome shotgun (WGS) entry which is preliminary data.</text>
</comment>
<feature type="coiled-coil region" evidence="1">
    <location>
        <begin position="264"/>
        <end position="298"/>
    </location>
</feature>
<dbReference type="Proteomes" id="UP000030170">
    <property type="component" value="Unassembled WGS sequence"/>
</dbReference>
<protein>
    <submittedName>
        <fullName evidence="2">Uncharacterized protein</fullName>
    </submittedName>
</protein>
<dbReference type="AlphaFoldDB" id="A0A098TIQ9"/>
<proteinExistence type="predicted"/>
<evidence type="ECO:0000313" key="3">
    <source>
        <dbReference type="Proteomes" id="UP000030170"/>
    </source>
</evidence>
<accession>A0A098TIQ9</accession>
<sequence length="318" mass="35419">MGRSVERIDRDISELKLAIAAIADQLYHCYGQYLAALGQSVRQQLILASYYICTQSFPQAFLQLSFSQRQKLQQALLVVAKEAQHHLTQQLDPPGMTPLPPITAPLPVATEPEAFFNPEVAEAAPESADLPSKEIAELPELPQNTTPQPVTDPRELLQWQEHLEQAIAHTLRQVSLEVNRHLQQLEILPPRLPEPLLEMAVKTDAVTETVASPPNILDLTLDAIADLSSDKGDTEEISFLKALPLRIVAVHLRLAEIEFADATVKSWRNHIRSLSAQLSSLEGQYQRKQQERAIAAAEDAWRASWFDANALAENESRG</sequence>
<dbReference type="OrthoDB" id="421643at2"/>
<evidence type="ECO:0000313" key="2">
    <source>
        <dbReference type="EMBL" id="KGF72445.1"/>
    </source>
</evidence>
<name>A0A098TIQ9_9CYAN</name>
<evidence type="ECO:0000256" key="1">
    <source>
        <dbReference type="SAM" id="Coils"/>
    </source>
</evidence>